<keyword evidence="4" id="KW-0472">Membrane</keyword>
<dbReference type="GO" id="GO:1990281">
    <property type="term" value="C:efflux pump complex"/>
    <property type="evidence" value="ECO:0007669"/>
    <property type="project" value="TreeGrafter"/>
</dbReference>
<dbReference type="NCBIfam" id="TIGR01730">
    <property type="entry name" value="RND_mfp"/>
    <property type="match status" value="1"/>
</dbReference>
<dbReference type="SUPFAM" id="SSF111369">
    <property type="entry name" value="HlyD-like secretion proteins"/>
    <property type="match status" value="1"/>
</dbReference>
<protein>
    <submittedName>
        <fullName evidence="8">Efflux transporter periplasmic adaptor subunit</fullName>
    </submittedName>
</protein>
<evidence type="ECO:0000256" key="2">
    <source>
        <dbReference type="ARBA" id="ARBA00009477"/>
    </source>
</evidence>
<dbReference type="Proteomes" id="UP000236893">
    <property type="component" value="Unassembled WGS sequence"/>
</dbReference>
<dbReference type="RefSeq" id="WP_103789687.1">
    <property type="nucleotide sequence ID" value="NZ_PQVF01000009.1"/>
</dbReference>
<name>A0A2S4ZZQ5_9SPHI</name>
<dbReference type="EMBL" id="PQVF01000009">
    <property type="protein sequence ID" value="POY35774.1"/>
    <property type="molecule type" value="Genomic_DNA"/>
</dbReference>
<comment type="similarity">
    <text evidence="2">Belongs to the membrane fusion protein (MFP) (TC 8.A.1) family.</text>
</comment>
<evidence type="ECO:0000256" key="4">
    <source>
        <dbReference type="SAM" id="Phobius"/>
    </source>
</evidence>
<dbReference type="Pfam" id="PF25967">
    <property type="entry name" value="RND-MFP_C"/>
    <property type="match status" value="1"/>
</dbReference>
<organism evidence="8 9">
    <name type="scientific">Solitalea longa</name>
    <dbReference type="NCBI Taxonomy" id="2079460"/>
    <lineage>
        <taxon>Bacteria</taxon>
        <taxon>Pseudomonadati</taxon>
        <taxon>Bacteroidota</taxon>
        <taxon>Sphingobacteriia</taxon>
        <taxon>Sphingobacteriales</taxon>
        <taxon>Sphingobacteriaceae</taxon>
        <taxon>Solitalea</taxon>
    </lineage>
</organism>
<dbReference type="Gene3D" id="2.40.30.170">
    <property type="match status" value="1"/>
</dbReference>
<dbReference type="Pfam" id="PF25954">
    <property type="entry name" value="Beta-barrel_RND_2"/>
    <property type="match status" value="1"/>
</dbReference>
<dbReference type="PANTHER" id="PTHR30469">
    <property type="entry name" value="MULTIDRUG RESISTANCE PROTEIN MDTA"/>
    <property type="match status" value="1"/>
</dbReference>
<keyword evidence="3" id="KW-0813">Transport</keyword>
<accession>A0A2S4ZZQ5</accession>
<reference evidence="8 9" key="1">
    <citation type="submission" date="2018-01" db="EMBL/GenBank/DDBJ databases">
        <authorList>
            <person name="Gaut B.S."/>
            <person name="Morton B.R."/>
            <person name="Clegg M.T."/>
            <person name="Duvall M.R."/>
        </authorList>
    </citation>
    <scope>NUCLEOTIDE SEQUENCE [LARGE SCALE GENOMIC DNA]</scope>
    <source>
        <strain evidence="8 9">HR-AV</strain>
    </source>
</reference>
<feature type="domain" description="Multidrug resistance protein MdtA-like barrel-sandwich hybrid" evidence="5">
    <location>
        <begin position="72"/>
        <end position="192"/>
    </location>
</feature>
<feature type="domain" description="CusB-like beta-barrel" evidence="6">
    <location>
        <begin position="207"/>
        <end position="277"/>
    </location>
</feature>
<evidence type="ECO:0000259" key="5">
    <source>
        <dbReference type="Pfam" id="PF25917"/>
    </source>
</evidence>
<dbReference type="GO" id="GO:0015562">
    <property type="term" value="F:efflux transmembrane transporter activity"/>
    <property type="evidence" value="ECO:0007669"/>
    <property type="project" value="TreeGrafter"/>
</dbReference>
<dbReference type="Gene3D" id="2.40.50.100">
    <property type="match status" value="1"/>
</dbReference>
<proteinExistence type="inferred from homology"/>
<feature type="transmembrane region" description="Helical" evidence="4">
    <location>
        <begin position="5"/>
        <end position="23"/>
    </location>
</feature>
<dbReference type="PANTHER" id="PTHR30469:SF36">
    <property type="entry name" value="BLL3903 PROTEIN"/>
    <property type="match status" value="1"/>
</dbReference>
<evidence type="ECO:0000259" key="7">
    <source>
        <dbReference type="Pfam" id="PF25967"/>
    </source>
</evidence>
<evidence type="ECO:0000259" key="6">
    <source>
        <dbReference type="Pfam" id="PF25954"/>
    </source>
</evidence>
<evidence type="ECO:0000256" key="1">
    <source>
        <dbReference type="ARBA" id="ARBA00004196"/>
    </source>
</evidence>
<evidence type="ECO:0000313" key="9">
    <source>
        <dbReference type="Proteomes" id="UP000236893"/>
    </source>
</evidence>
<keyword evidence="9" id="KW-1185">Reference proteome</keyword>
<sequence>MKVKYIIYACIALVLSYLVYNRITTPSPGNEKAGGGKNGGKPSGPMQVNGVIIKAEDFTDKLNITGNIVSNEQVSIRSEASGLITNIYFKEGRNVAKGALLIKINDKDLQAQLQKALTMQKLAEEKEYRARILLGKEAVSKEDYDATLADLNSLKAETQLIRTQIVKTEIRAPFSGTIGLRSVSVGDYLTPQTDIATLVNVNPAKITFTVPEKYVSLIRERSTITFTVEGSSTVHKATVYALQPQIDQTTRTVELKATSPNTDGSLLPGSFAKIELALKEVKNALFVPTQAVVPLLKGKKVFVCKNGIAKDALIETGARTSDRVQVVTGISAGDTVITTGIMSLKADAPVKVSVN</sequence>
<keyword evidence="4" id="KW-1133">Transmembrane helix</keyword>
<dbReference type="OrthoDB" id="9806939at2"/>
<dbReference type="InterPro" id="IPR006143">
    <property type="entry name" value="RND_pump_MFP"/>
</dbReference>
<gene>
    <name evidence="8" type="ORF">C3K47_13520</name>
</gene>
<feature type="domain" description="Multidrug resistance protein MdtA-like C-terminal permuted SH3" evidence="7">
    <location>
        <begin position="283"/>
        <end position="341"/>
    </location>
</feature>
<dbReference type="Pfam" id="PF25917">
    <property type="entry name" value="BSH_RND"/>
    <property type="match status" value="1"/>
</dbReference>
<comment type="subcellular location">
    <subcellularLocation>
        <location evidence="1">Cell envelope</location>
    </subcellularLocation>
</comment>
<evidence type="ECO:0000256" key="3">
    <source>
        <dbReference type="ARBA" id="ARBA00022448"/>
    </source>
</evidence>
<dbReference type="Gene3D" id="1.10.287.470">
    <property type="entry name" value="Helix hairpin bin"/>
    <property type="match status" value="1"/>
</dbReference>
<keyword evidence="4" id="KW-0812">Transmembrane</keyword>
<evidence type="ECO:0000313" key="8">
    <source>
        <dbReference type="EMBL" id="POY35774.1"/>
    </source>
</evidence>
<dbReference type="InterPro" id="IPR058627">
    <property type="entry name" value="MdtA-like_C"/>
</dbReference>
<comment type="caution">
    <text evidence="8">The sequence shown here is derived from an EMBL/GenBank/DDBJ whole genome shotgun (WGS) entry which is preliminary data.</text>
</comment>
<dbReference type="Gene3D" id="2.40.420.20">
    <property type="match status" value="1"/>
</dbReference>
<dbReference type="AlphaFoldDB" id="A0A2S4ZZQ5"/>
<dbReference type="InterPro" id="IPR058625">
    <property type="entry name" value="MdtA-like_BSH"/>
</dbReference>
<dbReference type="InterPro" id="IPR058792">
    <property type="entry name" value="Beta-barrel_RND_2"/>
</dbReference>